<keyword evidence="4" id="KW-1185">Reference proteome</keyword>
<dbReference type="Pfam" id="PF09949">
    <property type="entry name" value="APP1_cat"/>
    <property type="match status" value="1"/>
</dbReference>
<reference evidence="3" key="1">
    <citation type="submission" date="2023-03" db="EMBL/GenBank/DDBJ databases">
        <title>Massive genome expansion in bonnet fungi (Mycena s.s.) driven by repeated elements and novel gene families across ecological guilds.</title>
        <authorList>
            <consortium name="Lawrence Berkeley National Laboratory"/>
            <person name="Harder C.B."/>
            <person name="Miyauchi S."/>
            <person name="Viragh M."/>
            <person name="Kuo A."/>
            <person name="Thoen E."/>
            <person name="Andreopoulos B."/>
            <person name="Lu D."/>
            <person name="Skrede I."/>
            <person name="Drula E."/>
            <person name="Henrissat B."/>
            <person name="Morin E."/>
            <person name="Kohler A."/>
            <person name="Barry K."/>
            <person name="LaButti K."/>
            <person name="Morin E."/>
            <person name="Salamov A."/>
            <person name="Lipzen A."/>
            <person name="Mereny Z."/>
            <person name="Hegedus B."/>
            <person name="Baldrian P."/>
            <person name="Stursova M."/>
            <person name="Weitz H."/>
            <person name="Taylor A."/>
            <person name="Grigoriev I.V."/>
            <person name="Nagy L.G."/>
            <person name="Martin F."/>
            <person name="Kauserud H."/>
        </authorList>
    </citation>
    <scope>NUCLEOTIDE SEQUENCE</scope>
    <source>
        <strain evidence="3">CBHHK200</strain>
    </source>
</reference>
<comment type="caution">
    <text evidence="3">The sequence shown here is derived from an EMBL/GenBank/DDBJ whole genome shotgun (WGS) entry which is preliminary data.</text>
</comment>
<sequence>MIVILLIATWPSNSSSCCCAGFFSSAPFTMRFTLSFVTLGLAVVEVVHALPREWQRPSRRSAPNLLDDVLVFDAPAFDDPANPGNTLVQLQAYVSSRQLDLTPLLDTISGELNKTLGLDISKTLDRAASRLALFGTLPLSGKDVTVNVDNCGNAASLPSTLGGMAIQNVTLGKCDGTDALGTVTLASSDSRNVNFTVFPSSADGFGVISDIDDTVKVSHSLDKLLLAKATLIDDPVPVTGMPEVFSSLAKSLNSPQFIFVSASPFQLYPFLRDFIDTTYNESSGPIFLNNLTTTNISAITDFAANDGIFEYKSAMIDRIQGMYPGKKFLTVGDSTQKDPETYGEAIRKYGDFIACAWIRKVDGANNTDARFAAAFDGVSPDKFKLYTDDEIPSLANIDVAGGTCN</sequence>
<evidence type="ECO:0000313" key="4">
    <source>
        <dbReference type="Proteomes" id="UP001218188"/>
    </source>
</evidence>
<name>A0AAD6XC89_9AGAR</name>
<feature type="domain" description="Phosphatidate phosphatase APP1 catalytic" evidence="2">
    <location>
        <begin position="205"/>
        <end position="360"/>
    </location>
</feature>
<proteinExistence type="predicted"/>
<gene>
    <name evidence="3" type="ORF">C8F04DRAFT_1068897</name>
</gene>
<evidence type="ECO:0000259" key="2">
    <source>
        <dbReference type="Pfam" id="PF09949"/>
    </source>
</evidence>
<accession>A0AAD6XC89</accession>
<evidence type="ECO:0000313" key="3">
    <source>
        <dbReference type="EMBL" id="KAJ7044617.1"/>
    </source>
</evidence>
<dbReference type="PANTHER" id="PTHR28208:SF1">
    <property type="entry name" value="FILAMENT ORGANIZATION PROTEIN APP1-LIKE, PUTATIVE (AFU_ORTHOLOGUE AFUA_1G06650)-RELATED"/>
    <property type="match status" value="1"/>
</dbReference>
<dbReference type="EMBL" id="JARJCM010000006">
    <property type="protein sequence ID" value="KAJ7044617.1"/>
    <property type="molecule type" value="Genomic_DNA"/>
</dbReference>
<feature type="signal peptide" evidence="1">
    <location>
        <begin position="1"/>
        <end position="16"/>
    </location>
</feature>
<dbReference type="InterPro" id="IPR052935">
    <property type="entry name" value="Mg2+_PAP"/>
</dbReference>
<organism evidence="3 4">
    <name type="scientific">Mycena alexandri</name>
    <dbReference type="NCBI Taxonomy" id="1745969"/>
    <lineage>
        <taxon>Eukaryota</taxon>
        <taxon>Fungi</taxon>
        <taxon>Dikarya</taxon>
        <taxon>Basidiomycota</taxon>
        <taxon>Agaricomycotina</taxon>
        <taxon>Agaricomycetes</taxon>
        <taxon>Agaricomycetidae</taxon>
        <taxon>Agaricales</taxon>
        <taxon>Marasmiineae</taxon>
        <taxon>Mycenaceae</taxon>
        <taxon>Mycena</taxon>
    </lineage>
</organism>
<dbReference type="InterPro" id="IPR019236">
    <property type="entry name" value="APP1_cat"/>
</dbReference>
<dbReference type="AlphaFoldDB" id="A0AAD6XC89"/>
<evidence type="ECO:0000256" key="1">
    <source>
        <dbReference type="SAM" id="SignalP"/>
    </source>
</evidence>
<protein>
    <recommendedName>
        <fullName evidence="2">Phosphatidate phosphatase APP1 catalytic domain-containing protein</fullName>
    </recommendedName>
</protein>
<dbReference type="PANTHER" id="PTHR28208">
    <property type="entry name" value="PHOSPHATIDATE PHOSPHATASE APP1"/>
    <property type="match status" value="1"/>
</dbReference>
<dbReference type="GO" id="GO:0008195">
    <property type="term" value="F:phosphatidate phosphatase activity"/>
    <property type="evidence" value="ECO:0007669"/>
    <property type="project" value="InterPro"/>
</dbReference>
<feature type="chain" id="PRO_5042224428" description="Phosphatidate phosphatase APP1 catalytic domain-containing protein" evidence="1">
    <location>
        <begin position="17"/>
        <end position="405"/>
    </location>
</feature>
<dbReference type="GO" id="GO:0030479">
    <property type="term" value="C:actin cortical patch"/>
    <property type="evidence" value="ECO:0007669"/>
    <property type="project" value="TreeGrafter"/>
</dbReference>
<keyword evidence="1" id="KW-0732">Signal</keyword>
<dbReference type="Proteomes" id="UP001218188">
    <property type="component" value="Unassembled WGS sequence"/>
</dbReference>